<dbReference type="EMBL" id="CAJNON010003995">
    <property type="protein sequence ID" value="CAF1528211.1"/>
    <property type="molecule type" value="Genomic_DNA"/>
</dbReference>
<comment type="caution">
    <text evidence="1">The sequence shown here is derived from an EMBL/GenBank/DDBJ whole genome shotgun (WGS) entry which is preliminary data.</text>
</comment>
<reference evidence="1" key="1">
    <citation type="submission" date="2021-02" db="EMBL/GenBank/DDBJ databases">
        <authorList>
            <person name="Nowell W R."/>
        </authorList>
    </citation>
    <scope>NUCLEOTIDE SEQUENCE</scope>
</reference>
<protein>
    <submittedName>
        <fullName evidence="1">Uncharacterized protein</fullName>
    </submittedName>
</protein>
<proteinExistence type="predicted"/>
<organism evidence="1 2">
    <name type="scientific">Adineta steineri</name>
    <dbReference type="NCBI Taxonomy" id="433720"/>
    <lineage>
        <taxon>Eukaryota</taxon>
        <taxon>Metazoa</taxon>
        <taxon>Spiralia</taxon>
        <taxon>Gnathifera</taxon>
        <taxon>Rotifera</taxon>
        <taxon>Eurotatoria</taxon>
        <taxon>Bdelloidea</taxon>
        <taxon>Adinetida</taxon>
        <taxon>Adinetidae</taxon>
        <taxon>Adineta</taxon>
    </lineage>
</organism>
<evidence type="ECO:0000313" key="1">
    <source>
        <dbReference type="EMBL" id="CAF1528211.1"/>
    </source>
</evidence>
<evidence type="ECO:0000313" key="2">
    <source>
        <dbReference type="Proteomes" id="UP000663891"/>
    </source>
</evidence>
<dbReference type="AlphaFoldDB" id="A0A815VB70"/>
<feature type="non-terminal residue" evidence="1">
    <location>
        <position position="1"/>
    </location>
</feature>
<gene>
    <name evidence="1" type="ORF">VCS650_LOCUS43582</name>
</gene>
<accession>A0A815VB70</accession>
<dbReference type="Proteomes" id="UP000663891">
    <property type="component" value="Unassembled WGS sequence"/>
</dbReference>
<name>A0A815VB70_9BILA</name>
<sequence>NKENGGRCQCKQQIGKVGGAIQKT</sequence>